<organism evidence="2">
    <name type="scientific">Oxalobacter aliiformigenes</name>
    <dbReference type="NCBI Taxonomy" id="2946593"/>
    <lineage>
        <taxon>Bacteria</taxon>
        <taxon>Pseudomonadati</taxon>
        <taxon>Pseudomonadota</taxon>
        <taxon>Betaproteobacteria</taxon>
        <taxon>Burkholderiales</taxon>
        <taxon>Oxalobacteraceae</taxon>
        <taxon>Oxalobacter</taxon>
    </lineage>
</organism>
<proteinExistence type="predicted"/>
<dbReference type="Proteomes" id="UP001164794">
    <property type="component" value="Chromosome"/>
</dbReference>
<dbReference type="EMBL" id="CP098251">
    <property type="protein sequence ID" value="WAV91797.1"/>
    <property type="molecule type" value="Genomic_DNA"/>
</dbReference>
<accession>A0A9E9NW52</accession>
<sequence length="57" mass="7003">MEKSKSPYEQVSQELNEFRERRIAERRSRPRGTPDRRRSQNNEIQQSDKHSPRRNLH</sequence>
<feature type="compositionally biased region" description="Basic and acidic residues" evidence="1">
    <location>
        <begin position="16"/>
        <end position="50"/>
    </location>
</feature>
<dbReference type="EMBL" id="CP098248">
    <property type="protein sequence ID" value="WAV97593.1"/>
    <property type="molecule type" value="Genomic_DNA"/>
</dbReference>
<feature type="region of interest" description="Disordered" evidence="1">
    <location>
        <begin position="1"/>
        <end position="57"/>
    </location>
</feature>
<evidence type="ECO:0000313" key="2">
    <source>
        <dbReference type="EMBL" id="WAV91797.1"/>
    </source>
</evidence>
<name>A0A9E9NW52_9BURK</name>
<dbReference type="Proteomes" id="UP001164819">
    <property type="component" value="Chromosome"/>
</dbReference>
<gene>
    <name evidence="3" type="ORF">NB645_02290</name>
    <name evidence="2" type="ORF">NB646_03390</name>
</gene>
<evidence type="ECO:0000256" key="1">
    <source>
        <dbReference type="SAM" id="MobiDB-lite"/>
    </source>
</evidence>
<dbReference type="RefSeq" id="WP_269265080.1">
    <property type="nucleotide sequence ID" value="NZ_CP098248.1"/>
</dbReference>
<reference evidence="3" key="1">
    <citation type="journal article" date="2022" name="Front. Microbiol.">
        <title>New perspectives on an old grouping: The genomic and phenotypic variability of Oxalobacter formigenes and the implications for calcium oxalate stone prevention.</title>
        <authorList>
            <person name="Chmiel J.A."/>
            <person name="Carr C."/>
            <person name="Stuivenberg G.A."/>
            <person name="Venema R."/>
            <person name="Chanyi R.M."/>
            <person name="Al K.F."/>
            <person name="Giguere D."/>
            <person name="Say H."/>
            <person name="Akouris P.P."/>
            <person name="Dominguez Romero S.A."/>
            <person name="Kwong A."/>
            <person name="Tai V."/>
            <person name="Koval S.F."/>
            <person name="Razvi H."/>
            <person name="Bjazevic J."/>
            <person name="Burton J.P."/>
        </authorList>
    </citation>
    <scope>NUCLEOTIDE SEQUENCE</scope>
    <source>
        <strain evidence="3">HOxNP-1</strain>
    </source>
</reference>
<reference evidence="2" key="2">
    <citation type="journal article" date="2022" name="Front. Microbiol.">
        <title>New perspectives on an old grouping: The genomic and phenotypic variability of Oxalobacter formigenes and the implications for calcium oxalate stone prevention.</title>
        <authorList>
            <person name="Chmiel J.A."/>
            <person name="Carr C."/>
            <person name="Stuivenberg G.A."/>
            <person name="Venema R."/>
            <person name="Chanyi R.M."/>
            <person name="Al K.F."/>
            <person name="Giguere D."/>
            <person name="Say H."/>
            <person name="Akouris P.P."/>
            <person name="Dominguez Romero S.A."/>
            <person name="Kwong A."/>
            <person name="Tai V."/>
            <person name="Koval S.F."/>
            <person name="Razvi H."/>
            <person name="Bjazevic J."/>
            <person name="Burton J.P."/>
        </authorList>
    </citation>
    <scope>NUCLEOTIDE SEQUENCE</scope>
    <source>
        <strain evidence="2">OxK</strain>
    </source>
</reference>
<keyword evidence="4" id="KW-1185">Reference proteome</keyword>
<dbReference type="AlphaFoldDB" id="A0A9E9NW52"/>
<evidence type="ECO:0000313" key="3">
    <source>
        <dbReference type="EMBL" id="WAV97593.1"/>
    </source>
</evidence>
<evidence type="ECO:0000313" key="4">
    <source>
        <dbReference type="Proteomes" id="UP001164794"/>
    </source>
</evidence>
<protein>
    <submittedName>
        <fullName evidence="2">Uncharacterized protein</fullName>
    </submittedName>
</protein>